<accession>A0A2A2CYI9</accession>
<protein>
    <submittedName>
        <fullName evidence="1">Uncharacterized protein</fullName>
    </submittedName>
</protein>
<keyword evidence="2" id="KW-1185">Reference proteome</keyword>
<evidence type="ECO:0000313" key="2">
    <source>
        <dbReference type="Proteomes" id="UP000218944"/>
    </source>
</evidence>
<dbReference type="EMBL" id="NSJV01000569">
    <property type="protein sequence ID" value="PAU45288.1"/>
    <property type="molecule type" value="Genomic_DNA"/>
</dbReference>
<reference evidence="1 2" key="1">
    <citation type="submission" date="2017-08" db="EMBL/GenBank/DDBJ databases">
        <title>Genome sequence of Streptomyces albireticuli NRRL B-1670.</title>
        <authorList>
            <person name="Graham D.E."/>
            <person name="Mahan K.M."/>
            <person name="Klingeman D.M."/>
            <person name="Hettich R.L."/>
            <person name="Parry R.J."/>
            <person name="Spain J.C."/>
        </authorList>
    </citation>
    <scope>NUCLEOTIDE SEQUENCE [LARGE SCALE GENOMIC DNA]</scope>
    <source>
        <strain evidence="1 2">NRRL B-1670</strain>
    </source>
</reference>
<evidence type="ECO:0000313" key="1">
    <source>
        <dbReference type="EMBL" id="PAU45288.1"/>
    </source>
</evidence>
<dbReference type="Proteomes" id="UP000218944">
    <property type="component" value="Unassembled WGS sequence"/>
</dbReference>
<name>A0A2A2CYI9_9ACTN</name>
<comment type="caution">
    <text evidence="1">The sequence shown here is derived from an EMBL/GenBank/DDBJ whole genome shotgun (WGS) entry which is preliminary data.</text>
</comment>
<dbReference type="RefSeq" id="WP_095584128.1">
    <property type="nucleotide sequence ID" value="NZ_JAJQQQ010000026.1"/>
</dbReference>
<dbReference type="AlphaFoldDB" id="A0A2A2CYI9"/>
<sequence length="154" mass="17272">MNWPLVRRSRLAAAETALADTTADRDRLAGRVRAVQLRLSWLRRMSEEIDAQAHQLLDERLCLNAKLGGSEADNARLRRMLAEPVEVEVLIHDRQVHSVHRDGTTAKRAAFEADPGAHPDTWKRAEADIRGEGWHLSHRTLPGLRPTEIPGAAE</sequence>
<gene>
    <name evidence="1" type="ORF">CK936_30205</name>
</gene>
<organism evidence="1 2">
    <name type="scientific">Streptomyces albireticuli</name>
    <dbReference type="NCBI Taxonomy" id="1940"/>
    <lineage>
        <taxon>Bacteria</taxon>
        <taxon>Bacillati</taxon>
        <taxon>Actinomycetota</taxon>
        <taxon>Actinomycetes</taxon>
        <taxon>Kitasatosporales</taxon>
        <taxon>Streptomycetaceae</taxon>
        <taxon>Streptomyces</taxon>
    </lineage>
</organism>
<proteinExistence type="predicted"/>